<proteinExistence type="predicted"/>
<keyword evidence="1" id="KW-0472">Membrane</keyword>
<protein>
    <submittedName>
        <fullName evidence="2">Uncharacterized protein</fullName>
    </submittedName>
</protein>
<dbReference type="Proteomes" id="UP001155241">
    <property type="component" value="Unassembled WGS sequence"/>
</dbReference>
<dbReference type="AlphaFoldDB" id="A0A9X2JJD7"/>
<keyword evidence="1" id="KW-0812">Transmembrane</keyword>
<feature type="transmembrane region" description="Helical" evidence="1">
    <location>
        <begin position="46"/>
        <end position="65"/>
    </location>
</feature>
<feature type="transmembrane region" description="Helical" evidence="1">
    <location>
        <begin position="111"/>
        <end position="133"/>
    </location>
</feature>
<gene>
    <name evidence="2" type="ORF">NG895_13280</name>
</gene>
<sequence>MPTLSTLILLAGFGQLSVLAASALVPLQLDWKHEFASLSKLHRQMYWVYGGYVVLGIVSLGLISIACHDQLASGTPLARAVCGYAAAFWGIRLALQAVLDAKPFLTKWWLVAGYHLLTMLFVAFTAIFAWATFAPAS</sequence>
<keyword evidence="1" id="KW-1133">Transmembrane helix</keyword>
<reference evidence="2" key="1">
    <citation type="submission" date="2022-06" db="EMBL/GenBank/DDBJ databases">
        <title>Aeoliella straminimaris, a novel planctomycete from sediments.</title>
        <authorList>
            <person name="Vitorino I.R."/>
            <person name="Lage O.M."/>
        </authorList>
    </citation>
    <scope>NUCLEOTIDE SEQUENCE</scope>
    <source>
        <strain evidence="2">ICT_H6.2</strain>
    </source>
</reference>
<evidence type="ECO:0000256" key="1">
    <source>
        <dbReference type="SAM" id="Phobius"/>
    </source>
</evidence>
<evidence type="ECO:0000313" key="3">
    <source>
        <dbReference type="Proteomes" id="UP001155241"/>
    </source>
</evidence>
<keyword evidence="3" id="KW-1185">Reference proteome</keyword>
<organism evidence="2 3">
    <name type="scientific">Aeoliella straminimaris</name>
    <dbReference type="NCBI Taxonomy" id="2954799"/>
    <lineage>
        <taxon>Bacteria</taxon>
        <taxon>Pseudomonadati</taxon>
        <taxon>Planctomycetota</taxon>
        <taxon>Planctomycetia</taxon>
        <taxon>Pirellulales</taxon>
        <taxon>Lacipirellulaceae</taxon>
        <taxon>Aeoliella</taxon>
    </lineage>
</organism>
<accession>A0A9X2JJD7</accession>
<dbReference type="RefSeq" id="WP_252852993.1">
    <property type="nucleotide sequence ID" value="NZ_JAMXLR010000043.1"/>
</dbReference>
<dbReference type="EMBL" id="JAMXLR010000043">
    <property type="protein sequence ID" value="MCO6044879.1"/>
    <property type="molecule type" value="Genomic_DNA"/>
</dbReference>
<name>A0A9X2JJD7_9BACT</name>
<evidence type="ECO:0000313" key="2">
    <source>
        <dbReference type="EMBL" id="MCO6044879.1"/>
    </source>
</evidence>
<comment type="caution">
    <text evidence="2">The sequence shown here is derived from an EMBL/GenBank/DDBJ whole genome shotgun (WGS) entry which is preliminary data.</text>
</comment>
<feature type="transmembrane region" description="Helical" evidence="1">
    <location>
        <begin position="77"/>
        <end position="99"/>
    </location>
</feature>